<dbReference type="InterPro" id="IPR004843">
    <property type="entry name" value="Calcineurin-like_PHP"/>
</dbReference>
<evidence type="ECO:0000313" key="3">
    <source>
        <dbReference type="Proteomes" id="UP000230750"/>
    </source>
</evidence>
<keyword evidence="2" id="KW-0812">Transmembrane</keyword>
<dbReference type="SUPFAM" id="SSF56300">
    <property type="entry name" value="Metallo-dependent phosphatases"/>
    <property type="match status" value="1"/>
</dbReference>
<dbReference type="OrthoDB" id="783096at2759"/>
<keyword evidence="3" id="KW-1185">Reference proteome</keyword>
<dbReference type="InterPro" id="IPR051158">
    <property type="entry name" value="Metallophosphoesterase_sf"/>
</dbReference>
<dbReference type="STRING" id="307972.A0A2G8LS26"/>
<reference evidence="2 3" key="1">
    <citation type="journal article" date="2017" name="PLoS Biol.">
        <title>The sea cucumber genome provides insights into morphological evolution and visceral regeneration.</title>
        <authorList>
            <person name="Zhang X."/>
            <person name="Sun L."/>
            <person name="Yuan J."/>
            <person name="Sun Y."/>
            <person name="Gao Y."/>
            <person name="Zhang L."/>
            <person name="Li S."/>
            <person name="Dai H."/>
            <person name="Hamel J.F."/>
            <person name="Liu C."/>
            <person name="Yu Y."/>
            <person name="Liu S."/>
            <person name="Lin W."/>
            <person name="Guo K."/>
            <person name="Jin S."/>
            <person name="Xu P."/>
            <person name="Storey K.B."/>
            <person name="Huan P."/>
            <person name="Zhang T."/>
            <person name="Zhou Y."/>
            <person name="Zhang J."/>
            <person name="Lin C."/>
            <person name="Li X."/>
            <person name="Xing L."/>
            <person name="Huo D."/>
            <person name="Sun M."/>
            <person name="Wang L."/>
            <person name="Mercier A."/>
            <person name="Li F."/>
            <person name="Yang H."/>
            <person name="Xiang J."/>
        </authorList>
    </citation>
    <scope>NUCLEOTIDE SEQUENCE [LARGE SCALE GENOMIC DNA]</scope>
    <source>
        <strain evidence="2">Shaxun</strain>
        <tissue evidence="2">Muscle</tissue>
    </source>
</reference>
<dbReference type="Pfam" id="PF00149">
    <property type="entry name" value="Metallophos"/>
    <property type="match status" value="1"/>
</dbReference>
<dbReference type="PANTHER" id="PTHR31302:SF0">
    <property type="entry name" value="TRANSMEMBRANE PROTEIN WITH METALLOPHOSPHOESTERASE DOMAIN"/>
    <property type="match status" value="1"/>
</dbReference>
<proteinExistence type="predicted"/>
<keyword evidence="2" id="KW-0472">Membrane</keyword>
<evidence type="ECO:0000313" key="2">
    <source>
        <dbReference type="EMBL" id="PIK63012.1"/>
    </source>
</evidence>
<organism evidence="2 3">
    <name type="scientific">Stichopus japonicus</name>
    <name type="common">Sea cucumber</name>
    <dbReference type="NCBI Taxonomy" id="307972"/>
    <lineage>
        <taxon>Eukaryota</taxon>
        <taxon>Metazoa</taxon>
        <taxon>Echinodermata</taxon>
        <taxon>Eleutherozoa</taxon>
        <taxon>Echinozoa</taxon>
        <taxon>Holothuroidea</taxon>
        <taxon>Aspidochirotacea</taxon>
        <taxon>Aspidochirotida</taxon>
        <taxon>Stichopodidae</taxon>
        <taxon>Apostichopus</taxon>
    </lineage>
</organism>
<sequence>MYIWRRLVSDIEESRQYELQSRYGVLPVTDEALSAENDVTFIQLERFNIRHFLPFGRSLVLKVNEIDIPIRELPSSLEQFSIVQVCDFHIGPWLWKEHVEKVVDKVNDLHPDIVVIVGDLVDLTTDKVLDAIQPLERLTSKKGIFFVGGNHDYYLGDIENLYKHLEETGIKVLSNESVKICRDADDKEESCFYLVGTEDISQGQGLITKQRSGRNFSLTQALVGVDSEMPVVLLTHQPSAAKRAILTDQRFDLILSGHTHGGQFFPVSLVVYLSVPYFYGLYHVKESTYLYVSSGVGFWGIPMRFMAPPEVAVLSLVSDTGSSHAAINRA</sequence>
<dbReference type="Proteomes" id="UP000230750">
    <property type="component" value="Unassembled WGS sequence"/>
</dbReference>
<comment type="caution">
    <text evidence="2">The sequence shown here is derived from an EMBL/GenBank/DDBJ whole genome shotgun (WGS) entry which is preliminary data.</text>
</comment>
<name>A0A2G8LS26_STIJA</name>
<protein>
    <submittedName>
        <fullName evidence="2">Putative transmembrane protein</fullName>
    </submittedName>
</protein>
<gene>
    <name evidence="2" type="ORF">BSL78_00019</name>
</gene>
<dbReference type="InterPro" id="IPR029052">
    <property type="entry name" value="Metallo-depent_PP-like"/>
</dbReference>
<dbReference type="Gene3D" id="3.60.21.10">
    <property type="match status" value="1"/>
</dbReference>
<evidence type="ECO:0000259" key="1">
    <source>
        <dbReference type="Pfam" id="PF00149"/>
    </source>
</evidence>
<dbReference type="GO" id="GO:0016787">
    <property type="term" value="F:hydrolase activity"/>
    <property type="evidence" value="ECO:0007669"/>
    <property type="project" value="InterPro"/>
</dbReference>
<dbReference type="PANTHER" id="PTHR31302">
    <property type="entry name" value="TRANSMEMBRANE PROTEIN WITH METALLOPHOSPHOESTERASE DOMAIN-RELATED"/>
    <property type="match status" value="1"/>
</dbReference>
<dbReference type="EMBL" id="MRZV01000001">
    <property type="protein sequence ID" value="PIK63012.1"/>
    <property type="molecule type" value="Genomic_DNA"/>
</dbReference>
<dbReference type="CDD" id="cd07385">
    <property type="entry name" value="MPP_YkuE_C"/>
    <property type="match status" value="1"/>
</dbReference>
<accession>A0A2G8LS26</accession>
<dbReference type="AlphaFoldDB" id="A0A2G8LS26"/>
<feature type="domain" description="Calcineurin-like phosphoesterase" evidence="1">
    <location>
        <begin position="82"/>
        <end position="261"/>
    </location>
</feature>